<reference evidence="1 2" key="1">
    <citation type="journal article" date="2016" name="Nat. Commun.">
        <title>Thousands of microbial genomes shed light on interconnected biogeochemical processes in an aquifer system.</title>
        <authorList>
            <person name="Anantharaman K."/>
            <person name="Brown C.T."/>
            <person name="Hug L.A."/>
            <person name="Sharon I."/>
            <person name="Castelle C.J."/>
            <person name="Probst A.J."/>
            <person name="Thomas B.C."/>
            <person name="Singh A."/>
            <person name="Wilkins M.J."/>
            <person name="Karaoz U."/>
            <person name="Brodie E.L."/>
            <person name="Williams K.H."/>
            <person name="Hubbard S.S."/>
            <person name="Banfield J.F."/>
        </authorList>
    </citation>
    <scope>NUCLEOTIDE SEQUENCE [LARGE SCALE GENOMIC DNA]</scope>
</reference>
<accession>A0A1F6FLJ0</accession>
<gene>
    <name evidence="1" type="ORF">A3H15_01485</name>
</gene>
<proteinExistence type="predicted"/>
<dbReference type="EMBL" id="MFMO01000045">
    <property type="protein sequence ID" value="OGG86725.1"/>
    <property type="molecule type" value="Genomic_DNA"/>
</dbReference>
<dbReference type="Proteomes" id="UP000177968">
    <property type="component" value="Unassembled WGS sequence"/>
</dbReference>
<organism evidence="1 2">
    <name type="scientific">Candidatus Kaiserbacteria bacterium RIFCSPLOWO2_12_FULL_50_28</name>
    <dbReference type="NCBI Taxonomy" id="1798527"/>
    <lineage>
        <taxon>Bacteria</taxon>
        <taxon>Candidatus Kaiseribacteriota</taxon>
    </lineage>
</organism>
<sequence>MLSHTFYYAATTLTIQYALSDKNVARERLPFDKGIWWDSNTKWRLAIQDYLGNGEMQISMYLPTLHARPKFLERSD</sequence>
<evidence type="ECO:0000313" key="1">
    <source>
        <dbReference type="EMBL" id="OGG86725.1"/>
    </source>
</evidence>
<comment type="caution">
    <text evidence="1">The sequence shown here is derived from an EMBL/GenBank/DDBJ whole genome shotgun (WGS) entry which is preliminary data.</text>
</comment>
<dbReference type="AlphaFoldDB" id="A0A1F6FLJ0"/>
<name>A0A1F6FLJ0_9BACT</name>
<evidence type="ECO:0000313" key="2">
    <source>
        <dbReference type="Proteomes" id="UP000177968"/>
    </source>
</evidence>
<protein>
    <submittedName>
        <fullName evidence="1">Uncharacterized protein</fullName>
    </submittedName>
</protein>